<dbReference type="AlphaFoldDB" id="A0A517PVZ8"/>
<keyword evidence="1" id="KW-0732">Signal</keyword>
<dbReference type="PROSITE" id="PS51178">
    <property type="entry name" value="PASTA"/>
    <property type="match status" value="1"/>
</dbReference>
<evidence type="ECO:0000313" key="3">
    <source>
        <dbReference type="EMBL" id="QDT23554.1"/>
    </source>
</evidence>
<dbReference type="Gene3D" id="2.50.20.10">
    <property type="entry name" value="Lipoprotein localisation LolA/LolB/LppX"/>
    <property type="match status" value="1"/>
</dbReference>
<keyword evidence="4" id="KW-1185">Reference proteome</keyword>
<gene>
    <name evidence="3" type="ORF">HG66A1_53760</name>
</gene>
<dbReference type="OrthoDB" id="243478at2"/>
<evidence type="ECO:0000313" key="4">
    <source>
        <dbReference type="Proteomes" id="UP000320421"/>
    </source>
</evidence>
<evidence type="ECO:0000259" key="2">
    <source>
        <dbReference type="PROSITE" id="PS51178"/>
    </source>
</evidence>
<protein>
    <submittedName>
        <fullName evidence="3">PASTA domain protein</fullName>
    </submittedName>
</protein>
<dbReference type="CDD" id="cd06577">
    <property type="entry name" value="PASTA_pknB"/>
    <property type="match status" value="1"/>
</dbReference>
<dbReference type="Gene3D" id="3.30.10.20">
    <property type="match status" value="1"/>
</dbReference>
<feature type="chain" id="PRO_5021795196" evidence="1">
    <location>
        <begin position="27"/>
        <end position="380"/>
    </location>
</feature>
<dbReference type="EMBL" id="CP036266">
    <property type="protein sequence ID" value="QDT23554.1"/>
    <property type="molecule type" value="Genomic_DNA"/>
</dbReference>
<organism evidence="3 4">
    <name type="scientific">Gimesia chilikensis</name>
    <dbReference type="NCBI Taxonomy" id="2605989"/>
    <lineage>
        <taxon>Bacteria</taxon>
        <taxon>Pseudomonadati</taxon>
        <taxon>Planctomycetota</taxon>
        <taxon>Planctomycetia</taxon>
        <taxon>Planctomycetales</taxon>
        <taxon>Planctomycetaceae</taxon>
        <taxon>Gimesia</taxon>
    </lineage>
</organism>
<dbReference type="Proteomes" id="UP000320421">
    <property type="component" value="Chromosome"/>
</dbReference>
<accession>A0A517PVZ8</accession>
<feature type="domain" description="PASTA" evidence="2">
    <location>
        <begin position="305"/>
        <end position="373"/>
    </location>
</feature>
<dbReference type="Pfam" id="PF03793">
    <property type="entry name" value="PASTA"/>
    <property type="match status" value="1"/>
</dbReference>
<reference evidence="3 4" key="1">
    <citation type="submission" date="2019-02" db="EMBL/GenBank/DDBJ databases">
        <title>Deep-cultivation of Planctomycetes and their phenomic and genomic characterization uncovers novel biology.</title>
        <authorList>
            <person name="Wiegand S."/>
            <person name="Jogler M."/>
            <person name="Boedeker C."/>
            <person name="Pinto D."/>
            <person name="Vollmers J."/>
            <person name="Rivas-Marin E."/>
            <person name="Kohn T."/>
            <person name="Peeters S.H."/>
            <person name="Heuer A."/>
            <person name="Rast P."/>
            <person name="Oberbeckmann S."/>
            <person name="Bunk B."/>
            <person name="Jeske O."/>
            <person name="Meyerdierks A."/>
            <person name="Storesund J.E."/>
            <person name="Kallscheuer N."/>
            <person name="Luecker S."/>
            <person name="Lage O.M."/>
            <person name="Pohl T."/>
            <person name="Merkel B.J."/>
            <person name="Hornburger P."/>
            <person name="Mueller R.-W."/>
            <person name="Bruemmer F."/>
            <person name="Labrenz M."/>
            <person name="Spormann A.M."/>
            <person name="Op den Camp H."/>
            <person name="Overmann J."/>
            <person name="Amann R."/>
            <person name="Jetten M.S.M."/>
            <person name="Mascher T."/>
            <person name="Medema M.H."/>
            <person name="Devos D.P."/>
            <person name="Kaster A.-K."/>
            <person name="Ovreas L."/>
            <person name="Rohde M."/>
            <person name="Galperin M.Y."/>
            <person name="Jogler C."/>
        </authorList>
    </citation>
    <scope>NUCLEOTIDE SEQUENCE [LARGE SCALE GENOMIC DNA]</scope>
    <source>
        <strain evidence="3 4">HG66A1</strain>
    </source>
</reference>
<feature type="signal peptide" evidence="1">
    <location>
        <begin position="1"/>
        <end position="26"/>
    </location>
</feature>
<proteinExistence type="predicted"/>
<dbReference type="InterPro" id="IPR005543">
    <property type="entry name" value="PASTA_dom"/>
</dbReference>
<sequence precursor="true">MKSKPVLHQCALMLFSWAMLTLLVTASLEAQTDQRKPRPDPAGAVMQVQELPKALENILEKWEKESGKINKLEGEHVRIWYDDVFCVEKRSEGKFYYEKPDKGRIDITGMKIGKNAKPGKVNPKTGKPFILQPGENEKWICDGHRIFKIDEDEKAYEVFPIPLERRGANIMEGPLPFLFGMPAKTAKQRYYLKLIDNSPQQIVIAVKPRRRADAANYQEAKVLLDPNTYLPRAVQLIHPGGNQSTVYSFQKVEANKARGIIATVFGNSPFTPDLEGYQLQGKVVAQADGGQELQPAPQQQIAPIQHATFKVPNMVGHDFKSARKVLEDMGLKPQFHRGDPAGQPKLIYQVYQQVPVPGSAAQKGQTIHLKLYVDPSKAQN</sequence>
<name>A0A517PVZ8_9PLAN</name>
<evidence type="ECO:0000256" key="1">
    <source>
        <dbReference type="SAM" id="SignalP"/>
    </source>
</evidence>